<dbReference type="InterPro" id="IPR017517">
    <property type="entry name" value="Maleyloyr_isom"/>
</dbReference>
<dbReference type="Pfam" id="PF11716">
    <property type="entry name" value="MDMPI_N"/>
    <property type="match status" value="1"/>
</dbReference>
<dbReference type="InterPro" id="IPR034660">
    <property type="entry name" value="DinB/YfiT-like"/>
</dbReference>
<comment type="caution">
    <text evidence="2">The sequence shown here is derived from an EMBL/GenBank/DDBJ whole genome shotgun (WGS) entry which is preliminary data.</text>
</comment>
<dbReference type="InterPro" id="IPR024344">
    <property type="entry name" value="MDMPI_metal-binding"/>
</dbReference>
<dbReference type="Proteomes" id="UP000749311">
    <property type="component" value="Unassembled WGS sequence"/>
</dbReference>
<dbReference type="SUPFAM" id="SSF109854">
    <property type="entry name" value="DinB/YfiT-like putative metalloenzymes"/>
    <property type="match status" value="1"/>
</dbReference>
<evidence type="ECO:0000313" key="2">
    <source>
        <dbReference type="EMBL" id="NIH57491.1"/>
    </source>
</evidence>
<keyword evidence="2" id="KW-0413">Isomerase</keyword>
<feature type="domain" description="Mycothiol-dependent maleylpyruvate isomerase metal-binding" evidence="1">
    <location>
        <begin position="25"/>
        <end position="159"/>
    </location>
</feature>
<dbReference type="RefSeq" id="WP_341770093.1">
    <property type="nucleotide sequence ID" value="NZ_BAAAOO010000007.1"/>
</dbReference>
<keyword evidence="3" id="KW-1185">Reference proteome</keyword>
<sequence length="246" mass="27281">MAWDASDQARLSVGQLAEVRKRKLEATQRLLGDTIALSELAWQEPSRLPGWTRAHVASHLSRNADALCRAVDLALMGRRALMYDSDEDRDLAIERGSERSGLELQIDLDTSAGRLNHRFNVLETLPPDMLLELTPGNLYRADLLPLVRLNEIVLHHIDLDCGFEVTDIDPEPARWLLELNAMRHPLEGLVRGIHLESESGFVHDIGPQQAAVTVGGPDAVVLGWLTGRLRPADGEALGLPEEPRPR</sequence>
<protein>
    <submittedName>
        <fullName evidence="2">Maleylpyruvate isomerase</fullName>
        <ecNumber evidence="2">5.2.1.4</ecNumber>
    </submittedName>
</protein>
<proteinExistence type="predicted"/>
<organism evidence="2 3">
    <name type="scientific">Brooklawnia cerclae</name>
    <dbReference type="NCBI Taxonomy" id="349934"/>
    <lineage>
        <taxon>Bacteria</taxon>
        <taxon>Bacillati</taxon>
        <taxon>Actinomycetota</taxon>
        <taxon>Actinomycetes</taxon>
        <taxon>Propionibacteriales</taxon>
        <taxon>Propionibacteriaceae</taxon>
        <taxon>Brooklawnia</taxon>
    </lineage>
</organism>
<dbReference type="GO" id="GO:0050077">
    <property type="term" value="F:maleylpyruvate isomerase activity"/>
    <property type="evidence" value="ECO:0007669"/>
    <property type="project" value="UniProtKB-EC"/>
</dbReference>
<accession>A0ABX0SL94</accession>
<dbReference type="Gene3D" id="1.20.120.450">
    <property type="entry name" value="dinb family like domain"/>
    <property type="match status" value="1"/>
</dbReference>
<evidence type="ECO:0000313" key="3">
    <source>
        <dbReference type="Proteomes" id="UP000749311"/>
    </source>
</evidence>
<name>A0ABX0SL94_9ACTN</name>
<reference evidence="2 3" key="1">
    <citation type="submission" date="2020-02" db="EMBL/GenBank/DDBJ databases">
        <title>Sequencing the genomes of 1000 actinobacteria strains.</title>
        <authorList>
            <person name="Klenk H.-P."/>
        </authorList>
    </citation>
    <scope>NUCLEOTIDE SEQUENCE [LARGE SCALE GENOMIC DNA]</scope>
    <source>
        <strain evidence="2 3">DSM 19609</strain>
    </source>
</reference>
<dbReference type="EMBL" id="JAAMOZ010000001">
    <property type="protein sequence ID" value="NIH57491.1"/>
    <property type="molecule type" value="Genomic_DNA"/>
</dbReference>
<gene>
    <name evidence="2" type="ORF">FB473_002136</name>
</gene>
<dbReference type="EC" id="5.2.1.4" evidence="2"/>
<evidence type="ECO:0000259" key="1">
    <source>
        <dbReference type="Pfam" id="PF11716"/>
    </source>
</evidence>
<dbReference type="NCBIfam" id="TIGR03083">
    <property type="entry name" value="maleylpyruvate isomerase family mycothiol-dependent enzyme"/>
    <property type="match status" value="1"/>
</dbReference>